<organism evidence="1">
    <name type="scientific">Lepeophtheirus salmonis</name>
    <name type="common">Salmon louse</name>
    <name type="synonym">Caligus salmonis</name>
    <dbReference type="NCBI Taxonomy" id="72036"/>
    <lineage>
        <taxon>Eukaryota</taxon>
        <taxon>Metazoa</taxon>
        <taxon>Ecdysozoa</taxon>
        <taxon>Arthropoda</taxon>
        <taxon>Crustacea</taxon>
        <taxon>Multicrustacea</taxon>
        <taxon>Hexanauplia</taxon>
        <taxon>Copepoda</taxon>
        <taxon>Siphonostomatoida</taxon>
        <taxon>Caligidae</taxon>
        <taxon>Lepeophtheirus</taxon>
    </lineage>
</organism>
<dbReference type="AlphaFoldDB" id="A0A0K2TDU0"/>
<name>A0A0K2TDU0_LEPSM</name>
<accession>A0A0K2TDU0</accession>
<evidence type="ECO:0000313" key="1">
    <source>
        <dbReference type="EMBL" id="CDW24010.1"/>
    </source>
</evidence>
<proteinExistence type="predicted"/>
<protein>
    <submittedName>
        <fullName evidence="1">Uncharacterized protein</fullName>
    </submittedName>
</protein>
<reference evidence="1" key="1">
    <citation type="submission" date="2014-05" db="EMBL/GenBank/DDBJ databases">
        <authorList>
            <person name="Chronopoulou M."/>
        </authorList>
    </citation>
    <scope>NUCLEOTIDE SEQUENCE</scope>
    <source>
        <tissue evidence="1">Whole organism</tissue>
    </source>
</reference>
<sequence length="92" mass="10775">MGHNLRGLKVMQTRFLAKVIVFTVFSSKDHVMPPHVFFQGFKFNPWAYLDRHSYKLGPSGSRSHKRLKDNFDDYGLLVSILDRSEWRFLSGD</sequence>
<dbReference type="EMBL" id="HACA01006649">
    <property type="protein sequence ID" value="CDW24010.1"/>
    <property type="molecule type" value="Transcribed_RNA"/>
</dbReference>